<evidence type="ECO:0008006" key="3">
    <source>
        <dbReference type="Google" id="ProtNLM"/>
    </source>
</evidence>
<organism evidence="1 2">
    <name type="scientific">Phytophthora citrophthora</name>
    <dbReference type="NCBI Taxonomy" id="4793"/>
    <lineage>
        <taxon>Eukaryota</taxon>
        <taxon>Sar</taxon>
        <taxon>Stramenopiles</taxon>
        <taxon>Oomycota</taxon>
        <taxon>Peronosporomycetes</taxon>
        <taxon>Peronosporales</taxon>
        <taxon>Peronosporaceae</taxon>
        <taxon>Phytophthora</taxon>
    </lineage>
</organism>
<evidence type="ECO:0000313" key="2">
    <source>
        <dbReference type="Proteomes" id="UP001259832"/>
    </source>
</evidence>
<accession>A0AAD9LB97</accession>
<sequence>MIVDDHAGAATAVFFTSTLAATCDHNLTEHHTVGSTVSLVWKENKAETTVVARILLQNFAILKSPTPRSFIAPWNGNPNELLGRRNLALVFPITNGKLAYARPCDVYTDPHRKYFTYSCVGYAGASGPALLVMDGCLVGIHLGEANEPSDNCTRRIKGYANEMKALYALVSRREERICLLASVFKSAVQ</sequence>
<dbReference type="SUPFAM" id="SSF50494">
    <property type="entry name" value="Trypsin-like serine proteases"/>
    <property type="match status" value="1"/>
</dbReference>
<gene>
    <name evidence="1" type="ORF">P3T76_014388</name>
</gene>
<dbReference type="EMBL" id="JASMQC010000041">
    <property type="protein sequence ID" value="KAK1930155.1"/>
    <property type="molecule type" value="Genomic_DNA"/>
</dbReference>
<comment type="caution">
    <text evidence="1">The sequence shown here is derived from an EMBL/GenBank/DDBJ whole genome shotgun (WGS) entry which is preliminary data.</text>
</comment>
<reference evidence="1" key="1">
    <citation type="submission" date="2023-08" db="EMBL/GenBank/DDBJ databases">
        <title>Reference Genome Resource for the Citrus Pathogen Phytophthora citrophthora.</title>
        <authorList>
            <person name="Moller H."/>
            <person name="Coetzee B."/>
            <person name="Rose L.J."/>
            <person name="Van Niekerk J.M."/>
        </authorList>
    </citation>
    <scope>NUCLEOTIDE SEQUENCE</scope>
    <source>
        <strain evidence="1">STE-U-9442</strain>
    </source>
</reference>
<evidence type="ECO:0000313" key="1">
    <source>
        <dbReference type="EMBL" id="KAK1930155.1"/>
    </source>
</evidence>
<protein>
    <recommendedName>
        <fullName evidence="3">Serine protease</fullName>
    </recommendedName>
</protein>
<keyword evidence="2" id="KW-1185">Reference proteome</keyword>
<dbReference type="InterPro" id="IPR009003">
    <property type="entry name" value="Peptidase_S1_PA"/>
</dbReference>
<name>A0AAD9LB97_9STRA</name>
<dbReference type="AlphaFoldDB" id="A0AAD9LB97"/>
<dbReference type="Proteomes" id="UP001259832">
    <property type="component" value="Unassembled WGS sequence"/>
</dbReference>
<proteinExistence type="predicted"/>